<dbReference type="GO" id="GO:0005635">
    <property type="term" value="C:nuclear envelope"/>
    <property type="evidence" value="ECO:0007669"/>
    <property type="project" value="TreeGrafter"/>
</dbReference>
<dbReference type="InterPro" id="IPR050997">
    <property type="entry name" value="MAPEG"/>
</dbReference>
<dbReference type="Pfam" id="PF01124">
    <property type="entry name" value="MAPEG"/>
    <property type="match status" value="1"/>
</dbReference>
<organism evidence="6 7">
    <name type="scientific">Stylonychia lemnae</name>
    <name type="common">Ciliate</name>
    <dbReference type="NCBI Taxonomy" id="5949"/>
    <lineage>
        <taxon>Eukaryota</taxon>
        <taxon>Sar</taxon>
        <taxon>Alveolata</taxon>
        <taxon>Ciliophora</taxon>
        <taxon>Intramacronucleata</taxon>
        <taxon>Spirotrichea</taxon>
        <taxon>Stichotrichia</taxon>
        <taxon>Sporadotrichida</taxon>
        <taxon>Oxytrichidae</taxon>
        <taxon>Stylonychinae</taxon>
        <taxon>Stylonychia</taxon>
    </lineage>
</organism>
<feature type="transmembrane region" description="Helical" evidence="5">
    <location>
        <begin position="12"/>
        <end position="34"/>
    </location>
</feature>
<reference evidence="6 7" key="1">
    <citation type="submission" date="2014-06" db="EMBL/GenBank/DDBJ databases">
        <authorList>
            <person name="Swart Estienne"/>
        </authorList>
    </citation>
    <scope>NUCLEOTIDE SEQUENCE [LARGE SCALE GENOMIC DNA]</scope>
    <source>
        <strain evidence="6 7">130c</strain>
    </source>
</reference>
<accession>A0A078ALP2</accession>
<sequence length="198" mass="22410">MENFTEDDIKYLAYTLLTMTLIGLQCTIVPIVIVSKARRKYFTQNFMDQFLQAPTTDGEDINEPILPAKGGYPDMGSGRYTEKLEYSQWYEYNNAQRVHLNFVEQLPLIQALIFITALKTPLAALILSITYFVLRLVYAVGYAAKGPNFRGFGAVPILLCLVILFGFSFYTCGDYMKHYNDTSVTPPVQSVDGQIIKL</sequence>
<feature type="transmembrane region" description="Helical" evidence="5">
    <location>
        <begin position="122"/>
        <end position="143"/>
    </location>
</feature>
<feature type="transmembrane region" description="Helical" evidence="5">
    <location>
        <begin position="149"/>
        <end position="170"/>
    </location>
</feature>
<keyword evidence="4 5" id="KW-0472">Membrane</keyword>
<dbReference type="OMA" id="THFIGRI"/>
<dbReference type="Gene3D" id="1.20.120.550">
    <property type="entry name" value="Membrane associated eicosanoid/glutathione metabolism-like domain"/>
    <property type="match status" value="1"/>
</dbReference>
<dbReference type="InterPro" id="IPR001129">
    <property type="entry name" value="Membr-assoc_MAPEG"/>
</dbReference>
<keyword evidence="7" id="KW-1185">Reference proteome</keyword>
<evidence type="ECO:0000256" key="3">
    <source>
        <dbReference type="ARBA" id="ARBA00022989"/>
    </source>
</evidence>
<dbReference type="AlphaFoldDB" id="A0A078ALP2"/>
<evidence type="ECO:0000256" key="2">
    <source>
        <dbReference type="ARBA" id="ARBA00022692"/>
    </source>
</evidence>
<evidence type="ECO:0000256" key="4">
    <source>
        <dbReference type="ARBA" id="ARBA00023136"/>
    </source>
</evidence>
<dbReference type="GO" id="GO:0016020">
    <property type="term" value="C:membrane"/>
    <property type="evidence" value="ECO:0007669"/>
    <property type="project" value="UniProtKB-SubCell"/>
</dbReference>
<dbReference type="GO" id="GO:0004602">
    <property type="term" value="F:glutathione peroxidase activity"/>
    <property type="evidence" value="ECO:0007669"/>
    <property type="project" value="TreeGrafter"/>
</dbReference>
<dbReference type="PANTHER" id="PTHR10250">
    <property type="entry name" value="MICROSOMAL GLUTATHIONE S-TRANSFERASE"/>
    <property type="match status" value="1"/>
</dbReference>
<evidence type="ECO:0000313" key="7">
    <source>
        <dbReference type="Proteomes" id="UP000039865"/>
    </source>
</evidence>
<dbReference type="Proteomes" id="UP000039865">
    <property type="component" value="Unassembled WGS sequence"/>
</dbReference>
<dbReference type="GO" id="GO:0005783">
    <property type="term" value="C:endoplasmic reticulum"/>
    <property type="evidence" value="ECO:0007669"/>
    <property type="project" value="TreeGrafter"/>
</dbReference>
<keyword evidence="3 5" id="KW-1133">Transmembrane helix</keyword>
<dbReference type="PANTHER" id="PTHR10250:SF26">
    <property type="entry name" value="GLUTATHIONE S-TRANSFERASE 3, MITOCHONDRIAL"/>
    <property type="match status" value="1"/>
</dbReference>
<evidence type="ECO:0000256" key="1">
    <source>
        <dbReference type="ARBA" id="ARBA00004141"/>
    </source>
</evidence>
<evidence type="ECO:0000313" key="6">
    <source>
        <dbReference type="EMBL" id="CDW82791.1"/>
    </source>
</evidence>
<proteinExistence type="predicted"/>
<dbReference type="GO" id="GO:0004364">
    <property type="term" value="F:glutathione transferase activity"/>
    <property type="evidence" value="ECO:0007669"/>
    <property type="project" value="TreeGrafter"/>
</dbReference>
<evidence type="ECO:0000256" key="5">
    <source>
        <dbReference type="SAM" id="Phobius"/>
    </source>
</evidence>
<dbReference type="OrthoDB" id="410651at2759"/>
<protein>
    <submittedName>
        <fullName evidence="6">Mapeg family protein</fullName>
    </submittedName>
</protein>
<dbReference type="GO" id="GO:0006691">
    <property type="term" value="P:leukotriene metabolic process"/>
    <property type="evidence" value="ECO:0007669"/>
    <property type="project" value="UniProtKB-ARBA"/>
</dbReference>
<dbReference type="SUPFAM" id="SSF161084">
    <property type="entry name" value="MAPEG domain-like"/>
    <property type="match status" value="1"/>
</dbReference>
<dbReference type="InterPro" id="IPR023352">
    <property type="entry name" value="MAPEG-like_dom_sf"/>
</dbReference>
<name>A0A078ALP2_STYLE</name>
<dbReference type="InParanoid" id="A0A078ALP2"/>
<dbReference type="EMBL" id="CCKQ01011249">
    <property type="protein sequence ID" value="CDW82791.1"/>
    <property type="molecule type" value="Genomic_DNA"/>
</dbReference>
<comment type="subcellular location">
    <subcellularLocation>
        <location evidence="1">Membrane</location>
        <topology evidence="1">Multi-pass membrane protein</topology>
    </subcellularLocation>
</comment>
<gene>
    <name evidence="6" type="primary">Contig18406.g19549</name>
    <name evidence="6" type="ORF">STYLEM_11826</name>
</gene>
<keyword evidence="2 5" id="KW-0812">Transmembrane</keyword>